<dbReference type="Gene3D" id="3.40.50.300">
    <property type="entry name" value="P-loop containing nucleotide triphosphate hydrolases"/>
    <property type="match status" value="1"/>
</dbReference>
<dbReference type="InterPro" id="IPR036640">
    <property type="entry name" value="ABC1_TM_sf"/>
</dbReference>
<dbReference type="InterPro" id="IPR003593">
    <property type="entry name" value="AAA+_ATPase"/>
</dbReference>
<feature type="domain" description="ABC transporter" evidence="8">
    <location>
        <begin position="336"/>
        <end position="544"/>
    </location>
</feature>
<evidence type="ECO:0000259" key="9">
    <source>
        <dbReference type="PROSITE" id="PS50929"/>
    </source>
</evidence>
<evidence type="ECO:0000256" key="6">
    <source>
        <dbReference type="ARBA" id="ARBA00023136"/>
    </source>
</evidence>
<feature type="transmembrane region" description="Helical" evidence="7">
    <location>
        <begin position="134"/>
        <end position="157"/>
    </location>
</feature>
<dbReference type="PANTHER" id="PTHR43394:SF1">
    <property type="entry name" value="ATP-BINDING CASSETTE SUB-FAMILY B MEMBER 10, MITOCHONDRIAL"/>
    <property type="match status" value="1"/>
</dbReference>
<feature type="transmembrane region" description="Helical" evidence="7">
    <location>
        <begin position="57"/>
        <end position="82"/>
    </location>
</feature>
<feature type="domain" description="ABC transmembrane type-1" evidence="9">
    <location>
        <begin position="24"/>
        <end position="304"/>
    </location>
</feature>
<gene>
    <name evidence="10" type="ORF">A5880_000567</name>
</gene>
<proteinExistence type="predicted"/>
<dbReference type="CDD" id="cd03228">
    <property type="entry name" value="ABCC_MRP_Like"/>
    <property type="match status" value="1"/>
</dbReference>
<evidence type="ECO:0008006" key="12">
    <source>
        <dbReference type="Google" id="ProtNLM"/>
    </source>
</evidence>
<evidence type="ECO:0000256" key="5">
    <source>
        <dbReference type="ARBA" id="ARBA00022989"/>
    </source>
</evidence>
<evidence type="ECO:0000256" key="1">
    <source>
        <dbReference type="ARBA" id="ARBA00004651"/>
    </source>
</evidence>
<organism evidence="10 11">
    <name type="scientific">Candidatus Enterococcus mansonii</name>
    <dbReference type="NCBI Taxonomy" id="1834181"/>
    <lineage>
        <taxon>Bacteria</taxon>
        <taxon>Bacillati</taxon>
        <taxon>Bacillota</taxon>
        <taxon>Bacilli</taxon>
        <taxon>Lactobacillales</taxon>
        <taxon>Enterococcaceae</taxon>
        <taxon>Enterococcus</taxon>
    </lineage>
</organism>
<dbReference type="PANTHER" id="PTHR43394">
    <property type="entry name" value="ATP-DEPENDENT PERMEASE MDL1, MITOCHONDRIAL"/>
    <property type="match status" value="1"/>
</dbReference>
<dbReference type="SUPFAM" id="SSF52540">
    <property type="entry name" value="P-loop containing nucleoside triphosphate hydrolases"/>
    <property type="match status" value="1"/>
</dbReference>
<dbReference type="PROSITE" id="PS00211">
    <property type="entry name" value="ABC_TRANSPORTER_1"/>
    <property type="match status" value="1"/>
</dbReference>
<dbReference type="InterPro" id="IPR027417">
    <property type="entry name" value="P-loop_NTPase"/>
</dbReference>
<feature type="transmembrane region" description="Helical" evidence="7">
    <location>
        <begin position="23"/>
        <end position="45"/>
    </location>
</feature>
<reference evidence="10" key="1">
    <citation type="submission" date="2018-07" db="EMBL/GenBank/DDBJ databases">
        <title>The Genome Sequence of Enterococcus sp. DIV0659b.</title>
        <authorList>
            <consortium name="The Broad Institute Genomics Platform"/>
            <consortium name="The Broad Institute Genomic Center for Infectious Diseases"/>
            <person name="Earl A."/>
            <person name="Manson A."/>
            <person name="Schwartman J."/>
            <person name="Gilmore M."/>
            <person name="Abouelleil A."/>
            <person name="Cao P."/>
            <person name="Chapman S."/>
            <person name="Cusick C."/>
            <person name="Shea T."/>
            <person name="Young S."/>
            <person name="Neafsey D."/>
            <person name="Nusbaum C."/>
            <person name="Birren B."/>
        </authorList>
    </citation>
    <scope>NUCLEOTIDE SEQUENCE [LARGE SCALE GENOMIC DNA]</scope>
    <source>
        <strain evidence="10">4G2_DIV0659</strain>
    </source>
</reference>
<sequence length="544" mass="61489">MLMVRSERVNFLKKYIMRNKKNIVIGLLSMILFSLITTPLSLIIGRTVDMLSSTNRSYIQLLQFILVILSIHVISILLSYIYQMCFSKVQQRINKEIKADLLKIVFNAPLSILEKFDKGYLVSRIDESQQISSLLSPVNLSSLIGIFNIFFSFILMFIVNSKLALVSMLIIPICFVISFKSTNKIQSGATEIQEASGKVSGSIFEDFNRIENIKILNIQKTRVKNLTNKMDKLFKRTICQTRYLISYLQLFSLTNSSITVFILGISGFLILRDEMTIGGYTTFSLYLSQMLPAIQGLSNISITLKPTIIIIDRVLELFLLPNENMGMKTIESINTISFSNVSFKYSNQSQLVLNRINLSIRLGDKVLIKGKNGTGKSTILKLILGIYNVTSGEIKINGILNTELDKINLRSKIGMVSQNIELYKGTILENILYGCETSTKENVFSIVEKCNLKNYFENFPKNLNTELSDLGNGVSGGQAQVIAFLRALIGEKELLIFDEATSNVDMKTRQLIFEVIEKNYFSKTILIVSHSDEKLPFINKTIQL</sequence>
<feature type="transmembrane region" description="Helical" evidence="7">
    <location>
        <begin position="163"/>
        <end position="179"/>
    </location>
</feature>
<dbReference type="InterPro" id="IPR011527">
    <property type="entry name" value="ABC1_TM_dom"/>
</dbReference>
<dbReference type="Gene3D" id="1.20.1560.10">
    <property type="entry name" value="ABC transporter type 1, transmembrane domain"/>
    <property type="match status" value="1"/>
</dbReference>
<evidence type="ECO:0000256" key="2">
    <source>
        <dbReference type="ARBA" id="ARBA00022692"/>
    </source>
</evidence>
<evidence type="ECO:0000256" key="3">
    <source>
        <dbReference type="ARBA" id="ARBA00022741"/>
    </source>
</evidence>
<keyword evidence="11" id="KW-1185">Reference proteome</keyword>
<keyword evidence="5 7" id="KW-1133">Transmembrane helix</keyword>
<evidence type="ECO:0000259" key="8">
    <source>
        <dbReference type="PROSITE" id="PS50893"/>
    </source>
</evidence>
<dbReference type="PROSITE" id="PS50893">
    <property type="entry name" value="ABC_TRANSPORTER_2"/>
    <property type="match status" value="1"/>
</dbReference>
<dbReference type="EMBL" id="NGLE02000001">
    <property type="protein sequence ID" value="MEI5993026.1"/>
    <property type="molecule type" value="Genomic_DNA"/>
</dbReference>
<dbReference type="InterPro" id="IPR017871">
    <property type="entry name" value="ABC_transporter-like_CS"/>
</dbReference>
<comment type="subcellular location">
    <subcellularLocation>
        <location evidence="1">Cell membrane</location>
        <topology evidence="1">Multi-pass membrane protein</topology>
    </subcellularLocation>
</comment>
<dbReference type="CDD" id="cd07346">
    <property type="entry name" value="ABC_6TM_exporters"/>
    <property type="match status" value="1"/>
</dbReference>
<keyword evidence="4" id="KW-0067">ATP-binding</keyword>
<dbReference type="InterPro" id="IPR003439">
    <property type="entry name" value="ABC_transporter-like_ATP-bd"/>
</dbReference>
<dbReference type="Proteomes" id="UP000195139">
    <property type="component" value="Unassembled WGS sequence"/>
</dbReference>
<accession>A0ABU8IC31</accession>
<keyword evidence="2 7" id="KW-0812">Transmembrane</keyword>
<evidence type="ECO:0000313" key="11">
    <source>
        <dbReference type="Proteomes" id="UP000195139"/>
    </source>
</evidence>
<dbReference type="SUPFAM" id="SSF90123">
    <property type="entry name" value="ABC transporter transmembrane region"/>
    <property type="match status" value="1"/>
</dbReference>
<evidence type="ECO:0000256" key="4">
    <source>
        <dbReference type="ARBA" id="ARBA00022840"/>
    </source>
</evidence>
<keyword evidence="6 7" id="KW-0472">Membrane</keyword>
<feature type="transmembrane region" description="Helical" evidence="7">
    <location>
        <begin position="244"/>
        <end position="271"/>
    </location>
</feature>
<name>A0ABU8IC31_9ENTE</name>
<dbReference type="Pfam" id="PF00664">
    <property type="entry name" value="ABC_membrane"/>
    <property type="match status" value="1"/>
</dbReference>
<dbReference type="SMART" id="SM00382">
    <property type="entry name" value="AAA"/>
    <property type="match status" value="1"/>
</dbReference>
<comment type="caution">
    <text evidence="10">The sequence shown here is derived from an EMBL/GenBank/DDBJ whole genome shotgun (WGS) entry which is preliminary data.</text>
</comment>
<dbReference type="Pfam" id="PF00005">
    <property type="entry name" value="ABC_tran"/>
    <property type="match status" value="1"/>
</dbReference>
<evidence type="ECO:0000256" key="7">
    <source>
        <dbReference type="SAM" id="Phobius"/>
    </source>
</evidence>
<dbReference type="InterPro" id="IPR039421">
    <property type="entry name" value="Type_1_exporter"/>
</dbReference>
<protein>
    <recommendedName>
        <fullName evidence="12">ABC transporter ATP-binding protein</fullName>
    </recommendedName>
</protein>
<keyword evidence="3" id="KW-0547">Nucleotide-binding</keyword>
<dbReference type="PROSITE" id="PS50929">
    <property type="entry name" value="ABC_TM1F"/>
    <property type="match status" value="1"/>
</dbReference>
<evidence type="ECO:0000313" key="10">
    <source>
        <dbReference type="EMBL" id="MEI5993026.1"/>
    </source>
</evidence>